<gene>
    <name evidence="2" type="ORF">K491DRAFT_347636</name>
</gene>
<accession>A0A6A6SLM0</accession>
<evidence type="ECO:0000256" key="1">
    <source>
        <dbReference type="SAM" id="Phobius"/>
    </source>
</evidence>
<evidence type="ECO:0000313" key="2">
    <source>
        <dbReference type="EMBL" id="KAF2647064.1"/>
    </source>
</evidence>
<dbReference type="AlphaFoldDB" id="A0A6A6SLM0"/>
<proteinExistence type="predicted"/>
<dbReference type="EMBL" id="MU004705">
    <property type="protein sequence ID" value="KAF2647064.1"/>
    <property type="molecule type" value="Genomic_DNA"/>
</dbReference>
<sequence length="106" mass="11965">MARSLRWPARLVSTLCIIWTMFGSLSSSFDFCLCVVLSGSLDVSFSSFSFPYLFSCSHCPYSFFVPSTYYVPSTDAHDSGTRFLLSLRLLFLSLSFLTFPDEILIP</sequence>
<keyword evidence="1" id="KW-0812">Transmembrane</keyword>
<keyword evidence="3" id="KW-1185">Reference proteome</keyword>
<keyword evidence="1" id="KW-1133">Transmembrane helix</keyword>
<keyword evidence="1" id="KW-0472">Membrane</keyword>
<name>A0A6A6SLM0_9PLEO</name>
<evidence type="ECO:0000313" key="3">
    <source>
        <dbReference type="Proteomes" id="UP000799324"/>
    </source>
</evidence>
<organism evidence="2 3">
    <name type="scientific">Lophiostoma macrostomum CBS 122681</name>
    <dbReference type="NCBI Taxonomy" id="1314788"/>
    <lineage>
        <taxon>Eukaryota</taxon>
        <taxon>Fungi</taxon>
        <taxon>Dikarya</taxon>
        <taxon>Ascomycota</taxon>
        <taxon>Pezizomycotina</taxon>
        <taxon>Dothideomycetes</taxon>
        <taxon>Pleosporomycetidae</taxon>
        <taxon>Pleosporales</taxon>
        <taxon>Lophiostomataceae</taxon>
        <taxon>Lophiostoma</taxon>
    </lineage>
</organism>
<dbReference type="Proteomes" id="UP000799324">
    <property type="component" value="Unassembled WGS sequence"/>
</dbReference>
<protein>
    <submittedName>
        <fullName evidence="2">Uncharacterized protein</fullName>
    </submittedName>
</protein>
<feature type="transmembrane region" description="Helical" evidence="1">
    <location>
        <begin position="83"/>
        <end position="100"/>
    </location>
</feature>
<feature type="transmembrane region" description="Helical" evidence="1">
    <location>
        <begin position="52"/>
        <end position="71"/>
    </location>
</feature>
<reference evidence="2" key="1">
    <citation type="journal article" date="2020" name="Stud. Mycol.">
        <title>101 Dothideomycetes genomes: a test case for predicting lifestyles and emergence of pathogens.</title>
        <authorList>
            <person name="Haridas S."/>
            <person name="Albert R."/>
            <person name="Binder M."/>
            <person name="Bloem J."/>
            <person name="Labutti K."/>
            <person name="Salamov A."/>
            <person name="Andreopoulos B."/>
            <person name="Baker S."/>
            <person name="Barry K."/>
            <person name="Bills G."/>
            <person name="Bluhm B."/>
            <person name="Cannon C."/>
            <person name="Castanera R."/>
            <person name="Culley D."/>
            <person name="Daum C."/>
            <person name="Ezra D."/>
            <person name="Gonzalez J."/>
            <person name="Henrissat B."/>
            <person name="Kuo A."/>
            <person name="Liang C."/>
            <person name="Lipzen A."/>
            <person name="Lutzoni F."/>
            <person name="Magnuson J."/>
            <person name="Mondo S."/>
            <person name="Nolan M."/>
            <person name="Ohm R."/>
            <person name="Pangilinan J."/>
            <person name="Park H.-J."/>
            <person name="Ramirez L."/>
            <person name="Alfaro M."/>
            <person name="Sun H."/>
            <person name="Tritt A."/>
            <person name="Yoshinaga Y."/>
            <person name="Zwiers L.-H."/>
            <person name="Turgeon B."/>
            <person name="Goodwin S."/>
            <person name="Spatafora J."/>
            <person name="Crous P."/>
            <person name="Grigoriev I."/>
        </authorList>
    </citation>
    <scope>NUCLEOTIDE SEQUENCE</scope>
    <source>
        <strain evidence="2">CBS 122681</strain>
    </source>
</reference>